<keyword evidence="2" id="KW-0472">Membrane</keyword>
<keyword evidence="2" id="KW-1133">Transmembrane helix</keyword>
<dbReference type="InterPro" id="IPR029058">
    <property type="entry name" value="AB_hydrolase_fold"/>
</dbReference>
<dbReference type="Proteomes" id="UP000009131">
    <property type="component" value="Unassembled WGS sequence"/>
</dbReference>
<organism evidence="4 5">
    <name type="scientific">Mixia osmundae (strain CBS 9802 / IAM 14324 / JCM 22182 / KY 12970)</name>
    <dbReference type="NCBI Taxonomy" id="764103"/>
    <lineage>
        <taxon>Eukaryota</taxon>
        <taxon>Fungi</taxon>
        <taxon>Dikarya</taxon>
        <taxon>Basidiomycota</taxon>
        <taxon>Pucciniomycotina</taxon>
        <taxon>Mixiomycetes</taxon>
        <taxon>Mixiales</taxon>
        <taxon>Mixiaceae</taxon>
        <taxon>Mixia</taxon>
    </lineage>
</organism>
<dbReference type="AlphaFoldDB" id="G7E8C6"/>
<dbReference type="HOGENOM" id="CLU_019364_1_0_1"/>
<name>G7E8C6_MIXOS</name>
<keyword evidence="5" id="KW-1185">Reference proteome</keyword>
<accession>G7E8C6</accession>
<dbReference type="PANTHER" id="PTHR48081">
    <property type="entry name" value="AB HYDROLASE SUPERFAMILY PROTEIN C4A8.06C"/>
    <property type="match status" value="1"/>
</dbReference>
<dbReference type="RefSeq" id="XP_014567822.1">
    <property type="nucleotide sequence ID" value="XM_014712336.1"/>
</dbReference>
<evidence type="ECO:0000256" key="2">
    <source>
        <dbReference type="SAM" id="Phobius"/>
    </source>
</evidence>
<keyword evidence="2" id="KW-0812">Transmembrane</keyword>
<dbReference type="STRING" id="764103.G7E8C6"/>
<dbReference type="InterPro" id="IPR050300">
    <property type="entry name" value="GDXG_lipolytic_enzyme"/>
</dbReference>
<dbReference type="PANTHER" id="PTHR48081:SF8">
    <property type="entry name" value="ALPHA_BETA HYDROLASE FOLD-3 DOMAIN-CONTAINING PROTEIN-RELATED"/>
    <property type="match status" value="1"/>
</dbReference>
<evidence type="ECO:0000313" key="5">
    <source>
        <dbReference type="Proteomes" id="UP000009131"/>
    </source>
</evidence>
<feature type="domain" description="Alpha/beta hydrolase fold-3" evidence="3">
    <location>
        <begin position="165"/>
        <end position="388"/>
    </location>
</feature>
<proteinExistence type="predicted"/>
<dbReference type="OMA" id="WPALAIQ"/>
<dbReference type="InterPro" id="IPR013094">
    <property type="entry name" value="AB_hydrolase_3"/>
</dbReference>
<dbReference type="Pfam" id="PF07859">
    <property type="entry name" value="Abhydrolase_3"/>
    <property type="match status" value="1"/>
</dbReference>
<protein>
    <recommendedName>
        <fullName evidence="3">Alpha/beta hydrolase fold-3 domain-containing protein</fullName>
    </recommendedName>
</protein>
<keyword evidence="1" id="KW-0378">Hydrolase</keyword>
<dbReference type="InParanoid" id="G7E8C6"/>
<dbReference type="OrthoDB" id="2152029at2759"/>
<sequence>MSVFLNPGVHTNAVLVKAHQHRMLASTLLARQPFKAIVLIYYITSSLFVCAPAWALWYLPRSNRPRRSWSLAHLLMTKLIFRISAGVVRTRVAMQARDPFEDHTRPAGRAAEALKECDFEFVEPVADDKVKGFAADPDIKPERVGAYIWPSSSRLDDPEDRRLVMLFCHGGAYTYHSAHPTSDTSRIPRQFVKSYTDTVKAIYSVDFRTSLHTPAPAQLLDAISAYATLIDKHHVPPQSIIITGNSAGGNLCLALARYLRDEQVYPLPGGIYLQSPWSNPSYNTKIDGYNSSILRNCNVDFLNFPALGDFVQAALRGTKPREYLNSLYISPGRPALQVTEAAFKGFPRTFINYGEAEILYEEIRVLIERMRLGGVELEIDEITDAMHDPLCTETGNVERIDRIIEATRPWLTQCLKDAHASHAGQQ</sequence>
<evidence type="ECO:0000256" key="1">
    <source>
        <dbReference type="ARBA" id="ARBA00022801"/>
    </source>
</evidence>
<evidence type="ECO:0000313" key="4">
    <source>
        <dbReference type="EMBL" id="GAA99086.1"/>
    </source>
</evidence>
<dbReference type="GO" id="GO:0016787">
    <property type="term" value="F:hydrolase activity"/>
    <property type="evidence" value="ECO:0007669"/>
    <property type="project" value="UniProtKB-KW"/>
</dbReference>
<gene>
    <name evidence="4" type="primary">Mo05775</name>
    <name evidence="4" type="ORF">E5Q_05775</name>
</gene>
<evidence type="ECO:0000259" key="3">
    <source>
        <dbReference type="Pfam" id="PF07859"/>
    </source>
</evidence>
<feature type="transmembrane region" description="Helical" evidence="2">
    <location>
        <begin position="39"/>
        <end position="59"/>
    </location>
</feature>
<dbReference type="Gene3D" id="3.40.50.1820">
    <property type="entry name" value="alpha/beta hydrolase"/>
    <property type="match status" value="1"/>
</dbReference>
<dbReference type="SUPFAM" id="SSF53474">
    <property type="entry name" value="alpha/beta-Hydrolases"/>
    <property type="match status" value="1"/>
</dbReference>
<reference evidence="4 5" key="2">
    <citation type="journal article" date="2012" name="Open Biol.">
        <title>Characteristics of nucleosomes and linker DNA regions on the genome of the basidiomycete Mixia osmundae revealed by mono- and dinucleosome mapping.</title>
        <authorList>
            <person name="Nishida H."/>
            <person name="Kondo S."/>
            <person name="Matsumoto T."/>
            <person name="Suzuki Y."/>
            <person name="Yoshikawa H."/>
            <person name="Taylor T.D."/>
            <person name="Sugiyama J."/>
        </authorList>
    </citation>
    <scope>NUCLEOTIDE SEQUENCE [LARGE SCALE GENOMIC DNA]</scope>
    <source>
        <strain evidence="5">CBS 9802 / IAM 14324 / JCM 22182 / KY 12970</strain>
    </source>
</reference>
<dbReference type="EMBL" id="BABT02000179">
    <property type="protein sequence ID" value="GAA99086.1"/>
    <property type="molecule type" value="Genomic_DNA"/>
</dbReference>
<comment type="caution">
    <text evidence="4">The sequence shown here is derived from an EMBL/GenBank/DDBJ whole genome shotgun (WGS) entry which is preliminary data.</text>
</comment>
<reference evidence="4 5" key="1">
    <citation type="journal article" date="2011" name="J. Gen. Appl. Microbiol.">
        <title>Draft genome sequencing of the enigmatic basidiomycete Mixia osmundae.</title>
        <authorList>
            <person name="Nishida H."/>
            <person name="Nagatsuka Y."/>
            <person name="Sugiyama J."/>
        </authorList>
    </citation>
    <scope>NUCLEOTIDE SEQUENCE [LARGE SCALE GENOMIC DNA]</scope>
    <source>
        <strain evidence="5">CBS 9802 / IAM 14324 / JCM 22182 / KY 12970</strain>
    </source>
</reference>
<dbReference type="eggNOG" id="ENOG502S05E">
    <property type="taxonomic scope" value="Eukaryota"/>
</dbReference>